<feature type="transmembrane region" description="Helical" evidence="7">
    <location>
        <begin position="20"/>
        <end position="40"/>
    </location>
</feature>
<feature type="transmembrane region" description="Helical" evidence="7">
    <location>
        <begin position="160"/>
        <end position="180"/>
    </location>
</feature>
<dbReference type="AlphaFoldDB" id="A0A5D2WGP9"/>
<evidence type="ECO:0000256" key="3">
    <source>
        <dbReference type="ARBA" id="ARBA00022448"/>
    </source>
</evidence>
<evidence type="ECO:0000256" key="2">
    <source>
        <dbReference type="ARBA" id="ARBA00007015"/>
    </source>
</evidence>
<dbReference type="Pfam" id="PF03092">
    <property type="entry name" value="BT1"/>
    <property type="match status" value="1"/>
</dbReference>
<keyword evidence="5 7" id="KW-1133">Transmembrane helix</keyword>
<keyword evidence="9" id="KW-1185">Reference proteome</keyword>
<comment type="similarity">
    <text evidence="2">Belongs to the major facilitator superfamily. Folate-biopterin transporter (TC 2.A.71) family.</text>
</comment>
<feature type="transmembrane region" description="Helical" evidence="7">
    <location>
        <begin position="269"/>
        <end position="292"/>
    </location>
</feature>
<evidence type="ECO:0000313" key="9">
    <source>
        <dbReference type="Proteomes" id="UP000323597"/>
    </source>
</evidence>
<keyword evidence="3" id="KW-0813">Transport</keyword>
<reference evidence="8 9" key="1">
    <citation type="submission" date="2019-07" db="EMBL/GenBank/DDBJ databases">
        <title>WGS assembly of Gossypium mustelinum.</title>
        <authorList>
            <person name="Chen Z.J."/>
            <person name="Sreedasyam A."/>
            <person name="Ando A."/>
            <person name="Song Q."/>
            <person name="De L."/>
            <person name="Hulse-Kemp A."/>
            <person name="Ding M."/>
            <person name="Ye W."/>
            <person name="Kirkbride R."/>
            <person name="Jenkins J."/>
            <person name="Plott C."/>
            <person name="Lovell J."/>
            <person name="Lin Y.-M."/>
            <person name="Vaughn R."/>
            <person name="Liu B."/>
            <person name="Li W."/>
            <person name="Simpson S."/>
            <person name="Scheffler B."/>
            <person name="Saski C."/>
            <person name="Grover C."/>
            <person name="Hu G."/>
            <person name="Conover J."/>
            <person name="Carlson J."/>
            <person name="Shu S."/>
            <person name="Boston L."/>
            <person name="Williams M."/>
            <person name="Peterson D."/>
            <person name="Mcgee K."/>
            <person name="Jones D."/>
            <person name="Wendel J."/>
            <person name="Stelly D."/>
            <person name="Grimwood J."/>
            <person name="Schmutz J."/>
        </authorList>
    </citation>
    <scope>NUCLEOTIDE SEQUENCE [LARGE SCALE GENOMIC DNA]</scope>
    <source>
        <strain evidence="8">1408120.09</strain>
    </source>
</reference>
<evidence type="ECO:0000256" key="4">
    <source>
        <dbReference type="ARBA" id="ARBA00022692"/>
    </source>
</evidence>
<feature type="transmembrane region" description="Helical" evidence="7">
    <location>
        <begin position="410"/>
        <end position="429"/>
    </location>
</feature>
<feature type="transmembrane region" description="Helical" evidence="7">
    <location>
        <begin position="238"/>
        <end position="262"/>
    </location>
</feature>
<dbReference type="InterPro" id="IPR039309">
    <property type="entry name" value="BT1"/>
</dbReference>
<evidence type="ECO:0008006" key="10">
    <source>
        <dbReference type="Google" id="ProtNLM"/>
    </source>
</evidence>
<evidence type="ECO:0000256" key="6">
    <source>
        <dbReference type="ARBA" id="ARBA00023136"/>
    </source>
</evidence>
<gene>
    <name evidence="8" type="ORF">E1A91_A13G104700v1</name>
</gene>
<feature type="transmembrane region" description="Helical" evidence="7">
    <location>
        <begin position="88"/>
        <end position="108"/>
    </location>
</feature>
<proteinExistence type="inferred from homology"/>
<comment type="subcellular location">
    <subcellularLocation>
        <location evidence="1">Membrane</location>
        <topology evidence="1">Multi-pass membrane protein</topology>
    </subcellularLocation>
</comment>
<dbReference type="PANTHER" id="PTHR31585:SF2">
    <property type="entry name" value="FOLATE-BIOPTERIN TRANSPORTER 7-RELATED"/>
    <property type="match status" value="1"/>
</dbReference>
<keyword evidence="6 7" id="KW-0472">Membrane</keyword>
<dbReference type="PANTHER" id="PTHR31585">
    <property type="entry name" value="FOLATE-BIOPTERIN TRANSPORTER 1, CHLOROPLASTIC"/>
    <property type="match status" value="1"/>
</dbReference>
<dbReference type="EMBL" id="CM017648">
    <property type="protein sequence ID" value="TYJ00713.1"/>
    <property type="molecule type" value="Genomic_DNA"/>
</dbReference>
<dbReference type="EMBL" id="CM017648">
    <property type="protein sequence ID" value="TYJ00714.1"/>
    <property type="molecule type" value="Genomic_DNA"/>
</dbReference>
<feature type="transmembrane region" description="Helical" evidence="7">
    <location>
        <begin position="187"/>
        <end position="206"/>
    </location>
</feature>
<evidence type="ECO:0000256" key="1">
    <source>
        <dbReference type="ARBA" id="ARBA00004141"/>
    </source>
</evidence>
<sequence>MSAKEDAKGRRPGKGKAKWIRILLGVGYWVQGFRCFPWMAVNFFLKDSVKVDSSTLQILQNSVNLPMVGKPIYGVVSDAVYISGQHRVPYIAIGAFLQAMSWLTIVILSQSNISVVTLSLYLLLSNLGASVAEVANDAIVAEMGKSENSQSASSGELQSFVWMASSVGGVLGNLLGGAAIDRFSPQSMFIFFGLLLVLQFLITISVPERSLNLPKSPSNVGIRKQLSELSAALQKPEIAYSIAWFAASYAIIPALTGTMFFYQTQYLKIDAAVLGISKVFGQVVTLLWGIIYNRSLKSVQPRKLIETIQATMAVFMISDVLFIKEIYRQMGVPDSIYIVVFSGVLEVLFFFKILPFSILIAQLCPRGCEGSLMAFVMSAVALAFIVSGYLGVALASYLGVTGNDFSGLPLGLLIQAVCTFLPLFSSSWIPDQKSKTRTE</sequence>
<dbReference type="Gene3D" id="1.20.1250.20">
    <property type="entry name" value="MFS general substrate transporter like domains"/>
    <property type="match status" value="1"/>
</dbReference>
<organism evidence="8 9">
    <name type="scientific">Gossypium mustelinum</name>
    <name type="common">Cotton</name>
    <name type="synonym">Gossypium caicoense</name>
    <dbReference type="NCBI Taxonomy" id="34275"/>
    <lineage>
        <taxon>Eukaryota</taxon>
        <taxon>Viridiplantae</taxon>
        <taxon>Streptophyta</taxon>
        <taxon>Embryophyta</taxon>
        <taxon>Tracheophyta</taxon>
        <taxon>Spermatophyta</taxon>
        <taxon>Magnoliopsida</taxon>
        <taxon>eudicotyledons</taxon>
        <taxon>Gunneridae</taxon>
        <taxon>Pentapetalae</taxon>
        <taxon>rosids</taxon>
        <taxon>malvids</taxon>
        <taxon>Malvales</taxon>
        <taxon>Malvaceae</taxon>
        <taxon>Malvoideae</taxon>
        <taxon>Gossypium</taxon>
    </lineage>
</organism>
<accession>A0A5D2WGP9</accession>
<keyword evidence="4 7" id="KW-0812">Transmembrane</keyword>
<evidence type="ECO:0000313" key="8">
    <source>
        <dbReference type="EMBL" id="TYJ00714.1"/>
    </source>
</evidence>
<dbReference type="InterPro" id="IPR036259">
    <property type="entry name" value="MFS_trans_sf"/>
</dbReference>
<dbReference type="GO" id="GO:0016020">
    <property type="term" value="C:membrane"/>
    <property type="evidence" value="ECO:0007669"/>
    <property type="project" value="UniProtKB-SubCell"/>
</dbReference>
<dbReference type="SUPFAM" id="SSF103473">
    <property type="entry name" value="MFS general substrate transporter"/>
    <property type="match status" value="1"/>
</dbReference>
<evidence type="ECO:0000256" key="5">
    <source>
        <dbReference type="ARBA" id="ARBA00022989"/>
    </source>
</evidence>
<evidence type="ECO:0000256" key="7">
    <source>
        <dbReference type="SAM" id="Phobius"/>
    </source>
</evidence>
<dbReference type="Proteomes" id="UP000323597">
    <property type="component" value="Chromosome A13"/>
</dbReference>
<feature type="transmembrane region" description="Helical" evidence="7">
    <location>
        <begin position="335"/>
        <end position="360"/>
    </location>
</feature>
<feature type="transmembrane region" description="Helical" evidence="7">
    <location>
        <begin position="372"/>
        <end position="398"/>
    </location>
</feature>
<name>A0A5D2WGP9_GOSMU</name>
<feature type="transmembrane region" description="Helical" evidence="7">
    <location>
        <begin position="120"/>
        <end position="140"/>
    </location>
</feature>
<protein>
    <recommendedName>
        <fullName evidence="10">Major facilitator superfamily (MFS) profile domain-containing protein</fullName>
    </recommendedName>
</protein>